<accession>A0A9X1WGY3</accession>
<organism evidence="3 4">
    <name type="scientific">Corynebacterium kalidii</name>
    <dbReference type="NCBI Taxonomy" id="2931982"/>
    <lineage>
        <taxon>Bacteria</taxon>
        <taxon>Bacillati</taxon>
        <taxon>Actinomycetota</taxon>
        <taxon>Actinomycetes</taxon>
        <taxon>Mycobacteriales</taxon>
        <taxon>Corynebacteriaceae</taxon>
        <taxon>Corynebacterium</taxon>
    </lineage>
</organism>
<gene>
    <name evidence="3" type="ORF">MUN33_04420</name>
</gene>
<keyword evidence="2" id="KW-0472">Membrane</keyword>
<keyword evidence="4" id="KW-1185">Reference proteome</keyword>
<proteinExistence type="predicted"/>
<evidence type="ECO:0000313" key="3">
    <source>
        <dbReference type="EMBL" id="MCJ7857963.1"/>
    </source>
</evidence>
<name>A0A9X1WGY3_9CORY</name>
<dbReference type="AlphaFoldDB" id="A0A9X1WGY3"/>
<feature type="region of interest" description="Disordered" evidence="1">
    <location>
        <begin position="234"/>
        <end position="254"/>
    </location>
</feature>
<comment type="caution">
    <text evidence="3">The sequence shown here is derived from an EMBL/GenBank/DDBJ whole genome shotgun (WGS) entry which is preliminary data.</text>
</comment>
<dbReference type="EMBL" id="JALIEA010000011">
    <property type="protein sequence ID" value="MCJ7857963.1"/>
    <property type="molecule type" value="Genomic_DNA"/>
</dbReference>
<sequence>MQSSAPQRRTPRPTPPRPAVTDGAPEPFPAPAGAQPTTNPGPPFDAGLHRFLRDPRYLVAGTAGLLLVITFIIAGTVYALKAGPQDDINPNRDFVLSDDEVRDSFSIDNAFADCRITEEFYAEVHVEDVTLSESGEKCVGTFTDTGDEVGIHPNVYVQGGSISRESHVKIGAENWSRVSNPPGSSSDVPCAISRTTEPGLITLTSDDSCSNLEPIARHLQNLIDRKKWIDLRDSGSSRPAPPLLDPFATDASQT</sequence>
<evidence type="ECO:0000313" key="4">
    <source>
        <dbReference type="Proteomes" id="UP001139207"/>
    </source>
</evidence>
<dbReference type="RefSeq" id="WP_244803690.1">
    <property type="nucleotide sequence ID" value="NZ_JALIEA010000011.1"/>
</dbReference>
<evidence type="ECO:0000256" key="2">
    <source>
        <dbReference type="SAM" id="Phobius"/>
    </source>
</evidence>
<feature type="region of interest" description="Disordered" evidence="1">
    <location>
        <begin position="1"/>
        <end position="46"/>
    </location>
</feature>
<protein>
    <submittedName>
        <fullName evidence="3">Uncharacterized protein</fullName>
    </submittedName>
</protein>
<dbReference type="Proteomes" id="UP001139207">
    <property type="component" value="Unassembled WGS sequence"/>
</dbReference>
<evidence type="ECO:0000256" key="1">
    <source>
        <dbReference type="SAM" id="MobiDB-lite"/>
    </source>
</evidence>
<feature type="transmembrane region" description="Helical" evidence="2">
    <location>
        <begin position="57"/>
        <end position="80"/>
    </location>
</feature>
<keyword evidence="2" id="KW-0812">Transmembrane</keyword>
<keyword evidence="2" id="KW-1133">Transmembrane helix</keyword>
<reference evidence="3" key="1">
    <citation type="submission" date="2022-04" db="EMBL/GenBank/DDBJ databases">
        <title>Corynebacterium kalidii LD5P10.</title>
        <authorList>
            <person name="Sun J.Q."/>
        </authorList>
    </citation>
    <scope>NUCLEOTIDE SEQUENCE</scope>
    <source>
        <strain evidence="3">LD5P10</strain>
    </source>
</reference>